<proteinExistence type="predicted"/>
<dbReference type="PANTHER" id="PTHR33375">
    <property type="entry name" value="CHROMOSOME-PARTITIONING PROTEIN PARB-RELATED"/>
    <property type="match status" value="1"/>
</dbReference>
<dbReference type="Gene3D" id="1.10.10.2830">
    <property type="match status" value="1"/>
</dbReference>
<dbReference type="EMBL" id="JAWSTH010000049">
    <property type="protein sequence ID" value="MDW5596188.1"/>
    <property type="molecule type" value="Genomic_DNA"/>
</dbReference>
<accession>A0ABU4HSD5</accession>
<feature type="compositionally biased region" description="Low complexity" evidence="1">
    <location>
        <begin position="10"/>
        <end position="33"/>
    </location>
</feature>
<protein>
    <submittedName>
        <fullName evidence="3">ParB N-terminal domain-containing protein</fullName>
    </submittedName>
</protein>
<dbReference type="SUPFAM" id="SSF110849">
    <property type="entry name" value="ParB/Sulfiredoxin"/>
    <property type="match status" value="1"/>
</dbReference>
<evidence type="ECO:0000313" key="3">
    <source>
        <dbReference type="EMBL" id="MDW5596188.1"/>
    </source>
</evidence>
<comment type="caution">
    <text evidence="3">The sequence shown here is derived from an EMBL/GenBank/DDBJ whole genome shotgun (WGS) entry which is preliminary data.</text>
</comment>
<evidence type="ECO:0000256" key="1">
    <source>
        <dbReference type="SAM" id="MobiDB-lite"/>
    </source>
</evidence>
<dbReference type="Gene3D" id="3.90.1530.30">
    <property type="match status" value="1"/>
</dbReference>
<reference evidence="3 4" key="2">
    <citation type="submission" date="2023-10" db="EMBL/GenBank/DDBJ databases">
        <authorList>
            <person name="Han X.F."/>
        </authorList>
    </citation>
    <scope>NUCLEOTIDE SEQUENCE [LARGE SCALE GENOMIC DNA]</scope>
    <source>
        <strain evidence="3 4">KCTC 39840</strain>
    </source>
</reference>
<dbReference type="InterPro" id="IPR003115">
    <property type="entry name" value="ParB_N"/>
</dbReference>
<gene>
    <name evidence="3" type="ORF">R7226_17705</name>
</gene>
<dbReference type="SUPFAM" id="SSF109709">
    <property type="entry name" value="KorB DNA-binding domain-like"/>
    <property type="match status" value="1"/>
</dbReference>
<dbReference type="RefSeq" id="WP_318598569.1">
    <property type="nucleotide sequence ID" value="NZ_JAWSTH010000049.1"/>
</dbReference>
<feature type="region of interest" description="Disordered" evidence="1">
    <location>
        <begin position="270"/>
        <end position="337"/>
    </location>
</feature>
<reference evidence="4" key="1">
    <citation type="submission" date="2023-07" db="EMBL/GenBank/DDBJ databases">
        <title>Conexibacter stalactiti sp. nov., isolated from stalactites in a lava cave and emended description of the genus Conexibacter.</title>
        <authorList>
            <person name="Lee S.D."/>
        </authorList>
    </citation>
    <scope>NUCLEOTIDE SEQUENCE [LARGE SCALE GENOMIC DNA]</scope>
    <source>
        <strain evidence="4">KCTC 39840</strain>
    </source>
</reference>
<evidence type="ECO:0000313" key="4">
    <source>
        <dbReference type="Proteomes" id="UP001284601"/>
    </source>
</evidence>
<name>A0ABU4HSD5_9ACTN</name>
<organism evidence="3 4">
    <name type="scientific">Conexibacter stalactiti</name>
    <dbReference type="NCBI Taxonomy" id="1940611"/>
    <lineage>
        <taxon>Bacteria</taxon>
        <taxon>Bacillati</taxon>
        <taxon>Actinomycetota</taxon>
        <taxon>Thermoleophilia</taxon>
        <taxon>Solirubrobacterales</taxon>
        <taxon>Conexibacteraceae</taxon>
        <taxon>Conexibacter</taxon>
    </lineage>
</organism>
<dbReference type="Proteomes" id="UP001284601">
    <property type="component" value="Unassembled WGS sequence"/>
</dbReference>
<feature type="compositionally biased region" description="Basic and acidic residues" evidence="1">
    <location>
        <begin position="270"/>
        <end position="295"/>
    </location>
</feature>
<feature type="region of interest" description="Disordered" evidence="1">
    <location>
        <begin position="1"/>
        <end position="52"/>
    </location>
</feature>
<dbReference type="PANTHER" id="PTHR33375:SF1">
    <property type="entry name" value="CHROMOSOME-PARTITIONING PROTEIN PARB-RELATED"/>
    <property type="match status" value="1"/>
</dbReference>
<feature type="domain" description="ParB-like N-terminal" evidence="2">
    <location>
        <begin position="49"/>
        <end position="145"/>
    </location>
</feature>
<keyword evidence="4" id="KW-1185">Reference proteome</keyword>
<dbReference type="SMART" id="SM00470">
    <property type="entry name" value="ParB"/>
    <property type="match status" value="1"/>
</dbReference>
<dbReference type="InterPro" id="IPR036086">
    <property type="entry name" value="ParB/Sulfiredoxin_sf"/>
</dbReference>
<evidence type="ECO:0000259" key="2">
    <source>
        <dbReference type="SMART" id="SM00470"/>
    </source>
</evidence>
<dbReference type="InterPro" id="IPR050336">
    <property type="entry name" value="Chromosome_partition/occlusion"/>
</dbReference>
<dbReference type="Pfam" id="PF02195">
    <property type="entry name" value="ParB_N"/>
    <property type="match status" value="1"/>
</dbReference>
<sequence>MADVDSLQNSEEAVAQQRQEAAEASRQAALQQLRKTPLADTASKAQRRVSATLDQVQTSTNMREGPLPEVEELAISLLETGLLHPPLVRETGNPDIPYELVAGARRLAAMRLVDEAEGTPRTWDLDVRVGMTRREALTLQFAENFHQRKPEPIMFARAVRQIMIEDPELTAAEVSRITGAPADWTRSALKLLDLPAIAERVEAGDLAFTAADMVRRAISTGRVDEEEAVELAAKAADGEITTGELRRAVGYVPPKPENYDQLASELDRQRWEARRAADAGEGRGDADQRDWESGGHEQAPGFSANAGGLDGAARPVDPAAGGARPDATAGESAEEAERRASELDAYLLGRVLNGIADDYRELLGIVDDEESFQYAFALRPYERVAALRMLARKLLEADRNPPRELAHLAGAGA</sequence>